<evidence type="ECO:0000313" key="17">
    <source>
        <dbReference type="EMBL" id="ODQ81337.1"/>
    </source>
</evidence>
<protein>
    <recommendedName>
        <fullName evidence="16">FAD-binding FR-type domain-containing protein</fullName>
    </recommendedName>
</protein>
<feature type="region of interest" description="Disordered" evidence="13">
    <location>
        <begin position="607"/>
        <end position="640"/>
    </location>
</feature>
<evidence type="ECO:0000259" key="16">
    <source>
        <dbReference type="PROSITE" id="PS51384"/>
    </source>
</evidence>
<accession>A0A1E3QWF4</accession>
<dbReference type="InterPro" id="IPR017927">
    <property type="entry name" value="FAD-bd_FR_type"/>
</dbReference>
<evidence type="ECO:0000256" key="2">
    <source>
        <dbReference type="ARBA" id="ARBA00006278"/>
    </source>
</evidence>
<feature type="transmembrane region" description="Helical" evidence="14">
    <location>
        <begin position="236"/>
        <end position="256"/>
    </location>
</feature>
<feature type="transmembrane region" description="Helical" evidence="14">
    <location>
        <begin position="165"/>
        <end position="190"/>
    </location>
</feature>
<dbReference type="PROSITE" id="PS51384">
    <property type="entry name" value="FAD_FR"/>
    <property type="match status" value="1"/>
</dbReference>
<dbReference type="OrthoDB" id="4494341at2759"/>
<keyword evidence="11 14" id="KW-0472">Membrane</keyword>
<dbReference type="RefSeq" id="XP_018986665.1">
    <property type="nucleotide sequence ID" value="XM_019128390.1"/>
</dbReference>
<dbReference type="GeneID" id="30146243"/>
<evidence type="ECO:0000313" key="18">
    <source>
        <dbReference type="Proteomes" id="UP000094336"/>
    </source>
</evidence>
<feature type="domain" description="FAD-binding FR-type" evidence="16">
    <location>
        <begin position="415"/>
        <end position="532"/>
    </location>
</feature>
<keyword evidence="10" id="KW-0406">Ion transport</keyword>
<keyword evidence="7" id="KW-0249">Electron transport</keyword>
<name>A0A1E3QWF4_9ASCO</name>
<dbReference type="SFLD" id="SFLDG01168">
    <property type="entry name" value="Ferric_reductase_subgroup_(FRE"/>
    <property type="match status" value="1"/>
</dbReference>
<dbReference type="AlphaFoldDB" id="A0A1E3QWF4"/>
<dbReference type="STRING" id="984486.A0A1E3QWF4"/>
<keyword evidence="9" id="KW-0560">Oxidoreductase</keyword>
<evidence type="ECO:0000256" key="8">
    <source>
        <dbReference type="ARBA" id="ARBA00022989"/>
    </source>
</evidence>
<keyword evidence="12" id="KW-0325">Glycoprotein</keyword>
<organism evidence="17 18">
    <name type="scientific">Babjeviella inositovora NRRL Y-12698</name>
    <dbReference type="NCBI Taxonomy" id="984486"/>
    <lineage>
        <taxon>Eukaryota</taxon>
        <taxon>Fungi</taxon>
        <taxon>Dikarya</taxon>
        <taxon>Ascomycota</taxon>
        <taxon>Saccharomycotina</taxon>
        <taxon>Pichiomycetes</taxon>
        <taxon>Serinales incertae sedis</taxon>
        <taxon>Babjeviella</taxon>
    </lineage>
</organism>
<keyword evidence="8 14" id="KW-1133">Transmembrane helix</keyword>
<keyword evidence="15" id="KW-0732">Signal</keyword>
<keyword evidence="5 14" id="KW-0812">Transmembrane</keyword>
<dbReference type="Pfam" id="PF08022">
    <property type="entry name" value="FAD_binding_8"/>
    <property type="match status" value="1"/>
</dbReference>
<feature type="signal peptide" evidence="15">
    <location>
        <begin position="1"/>
        <end position="20"/>
    </location>
</feature>
<dbReference type="GO" id="GO:0006826">
    <property type="term" value="P:iron ion transport"/>
    <property type="evidence" value="ECO:0007669"/>
    <property type="project" value="TreeGrafter"/>
</dbReference>
<keyword evidence="4" id="KW-0285">Flavoprotein</keyword>
<keyword evidence="18" id="KW-1185">Reference proteome</keyword>
<dbReference type="SFLD" id="SFLDS00052">
    <property type="entry name" value="Ferric_Reductase_Domain"/>
    <property type="match status" value="1"/>
</dbReference>
<dbReference type="Pfam" id="PF01794">
    <property type="entry name" value="Ferric_reduct"/>
    <property type="match status" value="1"/>
</dbReference>
<evidence type="ECO:0000256" key="1">
    <source>
        <dbReference type="ARBA" id="ARBA00004141"/>
    </source>
</evidence>
<dbReference type="InterPro" id="IPR039261">
    <property type="entry name" value="FNR_nucleotide-bd"/>
</dbReference>
<comment type="similarity">
    <text evidence="2">Belongs to the ferric reductase (FRE) family.</text>
</comment>
<evidence type="ECO:0000256" key="3">
    <source>
        <dbReference type="ARBA" id="ARBA00022448"/>
    </source>
</evidence>
<evidence type="ECO:0000256" key="7">
    <source>
        <dbReference type="ARBA" id="ARBA00022982"/>
    </source>
</evidence>
<evidence type="ECO:0000256" key="14">
    <source>
        <dbReference type="SAM" id="Phobius"/>
    </source>
</evidence>
<dbReference type="Proteomes" id="UP000094336">
    <property type="component" value="Unassembled WGS sequence"/>
</dbReference>
<feature type="transmembrane region" description="Helical" evidence="14">
    <location>
        <begin position="352"/>
        <end position="374"/>
    </location>
</feature>
<dbReference type="GO" id="GO:0006879">
    <property type="term" value="P:intracellular iron ion homeostasis"/>
    <property type="evidence" value="ECO:0007669"/>
    <property type="project" value="TreeGrafter"/>
</dbReference>
<dbReference type="CDD" id="cd06186">
    <property type="entry name" value="NOX_Duox_like_FAD_NADP"/>
    <property type="match status" value="1"/>
</dbReference>
<feature type="chain" id="PRO_5009134432" description="FAD-binding FR-type domain-containing protein" evidence="15">
    <location>
        <begin position="21"/>
        <end position="640"/>
    </location>
</feature>
<dbReference type="Gene3D" id="3.40.50.80">
    <property type="entry name" value="Nucleotide-binding domain of ferredoxin-NADP reductase (FNR) module"/>
    <property type="match status" value="1"/>
</dbReference>
<keyword evidence="3" id="KW-0813">Transport</keyword>
<dbReference type="EMBL" id="KV454428">
    <property type="protein sequence ID" value="ODQ81337.1"/>
    <property type="molecule type" value="Genomic_DNA"/>
</dbReference>
<evidence type="ECO:0000256" key="12">
    <source>
        <dbReference type="ARBA" id="ARBA00023180"/>
    </source>
</evidence>
<evidence type="ECO:0000256" key="15">
    <source>
        <dbReference type="SAM" id="SignalP"/>
    </source>
</evidence>
<dbReference type="InterPro" id="IPR051410">
    <property type="entry name" value="Ferric/Cupric_Reductase"/>
</dbReference>
<dbReference type="Pfam" id="PF08030">
    <property type="entry name" value="NAD_binding_6"/>
    <property type="match status" value="1"/>
</dbReference>
<feature type="transmembrane region" description="Helical" evidence="14">
    <location>
        <begin position="320"/>
        <end position="337"/>
    </location>
</feature>
<evidence type="ECO:0000256" key="9">
    <source>
        <dbReference type="ARBA" id="ARBA00023002"/>
    </source>
</evidence>
<comment type="subcellular location">
    <subcellularLocation>
        <location evidence="1">Membrane</location>
        <topology evidence="1">Multi-pass membrane protein</topology>
    </subcellularLocation>
</comment>
<keyword evidence="6" id="KW-0274">FAD</keyword>
<evidence type="ECO:0000256" key="13">
    <source>
        <dbReference type="SAM" id="MobiDB-lite"/>
    </source>
</evidence>
<dbReference type="InterPro" id="IPR013121">
    <property type="entry name" value="Fe_red_NAD-bd_6"/>
</dbReference>
<dbReference type="InterPro" id="IPR013112">
    <property type="entry name" value="FAD-bd_8"/>
</dbReference>
<gene>
    <name evidence="17" type="ORF">BABINDRAFT_160696</name>
</gene>
<feature type="non-terminal residue" evidence="17">
    <location>
        <position position="640"/>
    </location>
</feature>
<dbReference type="SUPFAM" id="SSF52343">
    <property type="entry name" value="Ferredoxin reductase-like, C-terminal NADP-linked domain"/>
    <property type="match status" value="1"/>
</dbReference>
<dbReference type="GO" id="GO:0015677">
    <property type="term" value="P:copper ion import"/>
    <property type="evidence" value="ECO:0007669"/>
    <property type="project" value="TreeGrafter"/>
</dbReference>
<sequence>MVKLQSILGLAIASVSLVEGYHKYSHQEYAVMACSGIIEATTTYCIKDSEDEDEEESICYCTSVIEMGSLLICLHDMNYYDSATIKLLAKKCSSSYPGTTLDAEFFNGVYQNATQFAITPATTLNATLLSYSPIYVSPQNVTKYYDTYYNFLFNYTLSLNLGAGFFALFTAFMVISGIGNWSLILFPGLVGKMNGPVSKRFRALVSLPATFRKDNNVPLKFWGVPIGYIPTRLESIAIALLWIYLILSCSIGFHHVKGNVYWDKTLGEISRYIADRSGMLAVFIYPLVILLAGRNNFLIYLTRWSFARFNTYHRHMSRMFFFYVIIHSIAMTIYTFVSSTESMYASWMADPFITWGIVSTVAMGVILGQGILFLRRRSYEAFLMLHIVLAIVALVGCHYHIKPMGYLEFTYTVVGVWVFDRVIRWIRMARYGLKEATVTLKAGETLKVTVPKPTSWNCGPGQYAFVSFMMPSCFWQSHPFTVISESDTELSFAIKIKGGITHGLYKLLAPLPGQTTTIKVAIDGPYGFSSPAHKYNQSLLMASGHGIPGLYDHAMRLANTKHSVKLIWIIRDYNSISWMLEEMQKLRGTKVETVIYVTRPNEVLDSPLGSSDSRVSFSDKDEKTNLSFEPEMMDAKSIKE</sequence>
<evidence type="ECO:0000256" key="6">
    <source>
        <dbReference type="ARBA" id="ARBA00022827"/>
    </source>
</evidence>
<proteinExistence type="inferred from homology"/>
<dbReference type="PANTHER" id="PTHR32361:SF9">
    <property type="entry name" value="FERRIC REDUCTASE TRANSMEMBRANE COMPONENT 3-RELATED"/>
    <property type="match status" value="1"/>
</dbReference>
<reference evidence="18" key="1">
    <citation type="submission" date="2016-05" db="EMBL/GenBank/DDBJ databases">
        <title>Comparative genomics of biotechnologically important yeasts.</title>
        <authorList>
            <consortium name="DOE Joint Genome Institute"/>
            <person name="Riley R."/>
            <person name="Haridas S."/>
            <person name="Wolfe K.H."/>
            <person name="Lopes M.R."/>
            <person name="Hittinger C.T."/>
            <person name="Goker M."/>
            <person name="Salamov A."/>
            <person name="Wisecaver J."/>
            <person name="Long T.M."/>
            <person name="Aerts A.L."/>
            <person name="Barry K."/>
            <person name="Choi C."/>
            <person name="Clum A."/>
            <person name="Coughlan A.Y."/>
            <person name="Deshpande S."/>
            <person name="Douglass A.P."/>
            <person name="Hanson S.J."/>
            <person name="Klenk H.-P."/>
            <person name="Labutti K."/>
            <person name="Lapidus A."/>
            <person name="Lindquist E."/>
            <person name="Lipzen A."/>
            <person name="Meier-Kolthoff J.P."/>
            <person name="Ohm R.A."/>
            <person name="Otillar R.P."/>
            <person name="Pangilinan J."/>
            <person name="Peng Y."/>
            <person name="Rokas A."/>
            <person name="Rosa C.A."/>
            <person name="Scheuner C."/>
            <person name="Sibirny A.A."/>
            <person name="Slot J.C."/>
            <person name="Stielow J.B."/>
            <person name="Sun H."/>
            <person name="Kurtzman C.P."/>
            <person name="Blackwell M."/>
            <person name="Grigoriev I.V."/>
            <person name="Jeffries T.W."/>
        </authorList>
    </citation>
    <scope>NUCLEOTIDE SEQUENCE [LARGE SCALE GENOMIC DNA]</scope>
    <source>
        <strain evidence="18">NRRL Y-12698</strain>
    </source>
</reference>
<evidence type="ECO:0000256" key="11">
    <source>
        <dbReference type="ARBA" id="ARBA00023136"/>
    </source>
</evidence>
<dbReference type="GO" id="GO:0000293">
    <property type="term" value="F:ferric-chelate reductase activity"/>
    <property type="evidence" value="ECO:0007669"/>
    <property type="project" value="UniProtKB-ARBA"/>
</dbReference>
<evidence type="ECO:0000256" key="4">
    <source>
        <dbReference type="ARBA" id="ARBA00022630"/>
    </source>
</evidence>
<feature type="transmembrane region" description="Helical" evidence="14">
    <location>
        <begin position="276"/>
        <end position="299"/>
    </location>
</feature>
<feature type="transmembrane region" description="Helical" evidence="14">
    <location>
        <begin position="381"/>
        <end position="401"/>
    </location>
</feature>
<dbReference type="PANTHER" id="PTHR32361">
    <property type="entry name" value="FERRIC/CUPRIC REDUCTASE TRANSMEMBRANE COMPONENT"/>
    <property type="match status" value="1"/>
</dbReference>
<evidence type="ECO:0000256" key="10">
    <source>
        <dbReference type="ARBA" id="ARBA00023065"/>
    </source>
</evidence>
<dbReference type="GO" id="GO:0005886">
    <property type="term" value="C:plasma membrane"/>
    <property type="evidence" value="ECO:0007669"/>
    <property type="project" value="TreeGrafter"/>
</dbReference>
<dbReference type="InterPro" id="IPR013130">
    <property type="entry name" value="Fe3_Rdtase_TM_dom"/>
</dbReference>
<evidence type="ECO:0000256" key="5">
    <source>
        <dbReference type="ARBA" id="ARBA00022692"/>
    </source>
</evidence>